<accession>A0A4Z2ILI9</accession>
<sequence>MDRLGGRPDVGSVHLVPSHGRLGLSSGNMGGVLMSLMELYFVERAQTKPSVTQNVFAINFTTTKRLRLQRLRRLLWRLLVFVFVVDAQVQPQVVQGLADGQGLLPPVKRRRGRRETYGDVLGPFDVEETHLQSRCWSSSCLCSRLLVSLSSASSLWVWRYCVSFRLASSSASFSWRFRERILWVIWANHRGR</sequence>
<proteinExistence type="predicted"/>
<reference evidence="1 2" key="1">
    <citation type="submission" date="2019-03" db="EMBL/GenBank/DDBJ databases">
        <title>First draft genome of Liparis tanakae, snailfish: a comprehensive survey of snailfish specific genes.</title>
        <authorList>
            <person name="Kim W."/>
            <person name="Song I."/>
            <person name="Jeong J.-H."/>
            <person name="Kim D."/>
            <person name="Kim S."/>
            <person name="Ryu S."/>
            <person name="Song J.Y."/>
            <person name="Lee S.K."/>
        </authorList>
    </citation>
    <scope>NUCLEOTIDE SEQUENCE [LARGE SCALE GENOMIC DNA]</scope>
    <source>
        <tissue evidence="1">Muscle</tissue>
    </source>
</reference>
<name>A0A4Z2ILI9_9TELE</name>
<protein>
    <submittedName>
        <fullName evidence="1">Uncharacterized protein</fullName>
    </submittedName>
</protein>
<organism evidence="1 2">
    <name type="scientific">Liparis tanakae</name>
    <name type="common">Tanaka's snailfish</name>
    <dbReference type="NCBI Taxonomy" id="230148"/>
    <lineage>
        <taxon>Eukaryota</taxon>
        <taxon>Metazoa</taxon>
        <taxon>Chordata</taxon>
        <taxon>Craniata</taxon>
        <taxon>Vertebrata</taxon>
        <taxon>Euteleostomi</taxon>
        <taxon>Actinopterygii</taxon>
        <taxon>Neopterygii</taxon>
        <taxon>Teleostei</taxon>
        <taxon>Neoteleostei</taxon>
        <taxon>Acanthomorphata</taxon>
        <taxon>Eupercaria</taxon>
        <taxon>Perciformes</taxon>
        <taxon>Cottioidei</taxon>
        <taxon>Cottales</taxon>
        <taxon>Liparidae</taxon>
        <taxon>Liparis</taxon>
    </lineage>
</organism>
<keyword evidence="2" id="KW-1185">Reference proteome</keyword>
<evidence type="ECO:0000313" key="1">
    <source>
        <dbReference type="EMBL" id="TNN78920.1"/>
    </source>
</evidence>
<comment type="caution">
    <text evidence="1">The sequence shown here is derived from an EMBL/GenBank/DDBJ whole genome shotgun (WGS) entry which is preliminary data.</text>
</comment>
<dbReference type="Proteomes" id="UP000314294">
    <property type="component" value="Unassembled WGS sequence"/>
</dbReference>
<dbReference type="EMBL" id="SRLO01000069">
    <property type="protein sequence ID" value="TNN78920.1"/>
    <property type="molecule type" value="Genomic_DNA"/>
</dbReference>
<gene>
    <name evidence="1" type="ORF">EYF80_010846</name>
</gene>
<evidence type="ECO:0000313" key="2">
    <source>
        <dbReference type="Proteomes" id="UP000314294"/>
    </source>
</evidence>
<dbReference type="AlphaFoldDB" id="A0A4Z2ILI9"/>